<evidence type="ECO:0000313" key="2">
    <source>
        <dbReference type="Proteomes" id="UP001529510"/>
    </source>
</evidence>
<accession>A0ABD0QTF2</accession>
<dbReference type="EMBL" id="JAMKFB020000007">
    <property type="protein sequence ID" value="KAL0189495.1"/>
    <property type="molecule type" value="Genomic_DNA"/>
</dbReference>
<gene>
    <name evidence="1" type="ORF">M9458_016594</name>
</gene>
<name>A0ABD0QTF2_CIRMR</name>
<reference evidence="1 2" key="1">
    <citation type="submission" date="2024-05" db="EMBL/GenBank/DDBJ databases">
        <title>Genome sequencing and assembly of Indian major carp, Cirrhinus mrigala (Hamilton, 1822).</title>
        <authorList>
            <person name="Mohindra V."/>
            <person name="Chowdhury L.M."/>
            <person name="Lal K."/>
            <person name="Jena J.K."/>
        </authorList>
    </citation>
    <scope>NUCLEOTIDE SEQUENCE [LARGE SCALE GENOMIC DNA]</scope>
    <source>
        <strain evidence="1">CM1030</strain>
        <tissue evidence="1">Blood</tissue>
    </source>
</reference>
<comment type="caution">
    <text evidence="1">The sequence shown here is derived from an EMBL/GenBank/DDBJ whole genome shotgun (WGS) entry which is preliminary data.</text>
</comment>
<evidence type="ECO:0000313" key="1">
    <source>
        <dbReference type="EMBL" id="KAL0189495.1"/>
    </source>
</evidence>
<organism evidence="1 2">
    <name type="scientific">Cirrhinus mrigala</name>
    <name type="common">Mrigala</name>
    <dbReference type="NCBI Taxonomy" id="683832"/>
    <lineage>
        <taxon>Eukaryota</taxon>
        <taxon>Metazoa</taxon>
        <taxon>Chordata</taxon>
        <taxon>Craniata</taxon>
        <taxon>Vertebrata</taxon>
        <taxon>Euteleostomi</taxon>
        <taxon>Actinopterygii</taxon>
        <taxon>Neopterygii</taxon>
        <taxon>Teleostei</taxon>
        <taxon>Ostariophysi</taxon>
        <taxon>Cypriniformes</taxon>
        <taxon>Cyprinidae</taxon>
        <taxon>Labeoninae</taxon>
        <taxon>Labeonini</taxon>
        <taxon>Cirrhinus</taxon>
    </lineage>
</organism>
<keyword evidence="2" id="KW-1185">Reference proteome</keyword>
<sequence length="50" mass="5425">GLVTTPKGASQHLQQSFFHTPVSFPTVTSTAAPNNIYIPQRKLDVSPEDT</sequence>
<proteinExistence type="predicted"/>
<protein>
    <submittedName>
        <fullName evidence="1">Uncharacterized protein</fullName>
    </submittedName>
</protein>
<dbReference type="Proteomes" id="UP001529510">
    <property type="component" value="Unassembled WGS sequence"/>
</dbReference>
<dbReference type="AlphaFoldDB" id="A0ABD0QTF2"/>
<feature type="non-terminal residue" evidence="1">
    <location>
        <position position="1"/>
    </location>
</feature>